<keyword evidence="4" id="KW-0547">Nucleotide-binding</keyword>
<reference evidence="9 10" key="2">
    <citation type="submission" date="2018-11" db="EMBL/GenBank/DDBJ databases">
        <authorList>
            <consortium name="Pathogen Informatics"/>
        </authorList>
    </citation>
    <scope>NUCLEOTIDE SEQUENCE [LARGE SCALE GENOMIC DNA]</scope>
</reference>
<dbReference type="Proteomes" id="UP000050794">
    <property type="component" value="Unassembled WGS sequence"/>
</dbReference>
<dbReference type="Gene3D" id="3.30.200.20">
    <property type="entry name" value="Phosphorylase Kinase, domain 1"/>
    <property type="match status" value="1"/>
</dbReference>
<keyword evidence="5" id="KW-0418">Kinase</keyword>
<dbReference type="GO" id="GO:0004693">
    <property type="term" value="F:cyclin-dependent protein serine/threonine kinase activity"/>
    <property type="evidence" value="ECO:0007669"/>
    <property type="project" value="TreeGrafter"/>
</dbReference>
<name>A0A183U2N2_TOXCA</name>
<dbReference type="EMBL" id="UYWY01002998">
    <property type="protein sequence ID" value="VDM28470.1"/>
    <property type="molecule type" value="Genomic_DNA"/>
</dbReference>
<feature type="compositionally biased region" description="Low complexity" evidence="7">
    <location>
        <begin position="63"/>
        <end position="89"/>
    </location>
</feature>
<evidence type="ECO:0000256" key="4">
    <source>
        <dbReference type="ARBA" id="ARBA00022741"/>
    </source>
</evidence>
<dbReference type="GO" id="GO:0008353">
    <property type="term" value="F:RNA polymerase II CTD heptapeptide repeat kinase activity"/>
    <property type="evidence" value="ECO:0007669"/>
    <property type="project" value="TreeGrafter"/>
</dbReference>
<evidence type="ECO:0000313" key="10">
    <source>
        <dbReference type="Proteomes" id="UP000050794"/>
    </source>
</evidence>
<dbReference type="WBParaSite" id="TCNE_0000275201-mRNA-1">
    <property type="protein sequence ID" value="TCNE_0000275201-mRNA-1"/>
    <property type="gene ID" value="TCNE_0000275201"/>
</dbReference>
<sequence length="242" mass="27203">MCQTSELQVLLGGHPKLGVVALATIAGLSAAKEFVISETNDIVLWINFGAGSTFNFRRDMQNSNQISSSRSSAQNQPGPSQQTPQSSQSNIRPPTKEELELMNRQKVTPELINYIENFKFPFINDVSNYDKIAKIGQGTFGLLLMMIIESGVTMKYFREVFKARCRRTGRLVALKKILMENEKEGVSSTRCSVFIAFEFPITALREVKMLQKLKHKHITELIEICSSKGMMLFYQLIGVLLA</sequence>
<protein>
    <submittedName>
        <fullName evidence="11">Protein kinase domain-containing protein</fullName>
    </submittedName>
</protein>
<organism evidence="10 11">
    <name type="scientific">Toxocara canis</name>
    <name type="common">Canine roundworm</name>
    <dbReference type="NCBI Taxonomy" id="6265"/>
    <lineage>
        <taxon>Eukaryota</taxon>
        <taxon>Metazoa</taxon>
        <taxon>Ecdysozoa</taxon>
        <taxon>Nematoda</taxon>
        <taxon>Chromadorea</taxon>
        <taxon>Rhabditida</taxon>
        <taxon>Spirurina</taxon>
        <taxon>Ascaridomorpha</taxon>
        <taxon>Ascaridoidea</taxon>
        <taxon>Toxocaridae</taxon>
        <taxon>Toxocara</taxon>
    </lineage>
</organism>
<dbReference type="PANTHER" id="PTHR24056:SF233">
    <property type="entry name" value="CYCLIN-DEPENDENT KINASE 9"/>
    <property type="match status" value="1"/>
</dbReference>
<evidence type="ECO:0000256" key="5">
    <source>
        <dbReference type="ARBA" id="ARBA00022777"/>
    </source>
</evidence>
<accession>A0A183U2N2</accession>
<dbReference type="PROSITE" id="PS50011">
    <property type="entry name" value="PROTEIN_KINASE_DOM"/>
    <property type="match status" value="1"/>
</dbReference>
<dbReference type="PANTHER" id="PTHR24056">
    <property type="entry name" value="CELL DIVISION PROTEIN KINASE"/>
    <property type="match status" value="1"/>
</dbReference>
<evidence type="ECO:0000256" key="7">
    <source>
        <dbReference type="SAM" id="MobiDB-lite"/>
    </source>
</evidence>
<dbReference type="InterPro" id="IPR000719">
    <property type="entry name" value="Prot_kinase_dom"/>
</dbReference>
<dbReference type="GO" id="GO:0005634">
    <property type="term" value="C:nucleus"/>
    <property type="evidence" value="ECO:0007669"/>
    <property type="project" value="UniProtKB-SubCell"/>
</dbReference>
<proteinExistence type="predicted"/>
<keyword evidence="10" id="KW-1185">Reference proteome</keyword>
<keyword evidence="3" id="KW-0808">Transferase</keyword>
<keyword evidence="2" id="KW-0723">Serine/threonine-protein kinase</keyword>
<dbReference type="InterPro" id="IPR011009">
    <property type="entry name" value="Kinase-like_dom_sf"/>
</dbReference>
<evidence type="ECO:0000313" key="11">
    <source>
        <dbReference type="WBParaSite" id="TCNE_0000275201-mRNA-1"/>
    </source>
</evidence>
<evidence type="ECO:0000259" key="8">
    <source>
        <dbReference type="PROSITE" id="PS50011"/>
    </source>
</evidence>
<reference evidence="11" key="1">
    <citation type="submission" date="2016-06" db="UniProtKB">
        <authorList>
            <consortium name="WormBaseParasite"/>
        </authorList>
    </citation>
    <scope>IDENTIFICATION</scope>
</reference>
<evidence type="ECO:0000313" key="9">
    <source>
        <dbReference type="EMBL" id="VDM28470.1"/>
    </source>
</evidence>
<evidence type="ECO:0000256" key="2">
    <source>
        <dbReference type="ARBA" id="ARBA00022527"/>
    </source>
</evidence>
<dbReference type="GO" id="GO:0005524">
    <property type="term" value="F:ATP binding"/>
    <property type="evidence" value="ECO:0007669"/>
    <property type="project" value="UniProtKB-KW"/>
</dbReference>
<comment type="subcellular location">
    <subcellularLocation>
        <location evidence="1">Nucleus</location>
    </subcellularLocation>
</comment>
<dbReference type="SUPFAM" id="SSF56112">
    <property type="entry name" value="Protein kinase-like (PK-like)"/>
    <property type="match status" value="1"/>
</dbReference>
<dbReference type="AlphaFoldDB" id="A0A183U2N2"/>
<evidence type="ECO:0000256" key="3">
    <source>
        <dbReference type="ARBA" id="ARBA00022679"/>
    </source>
</evidence>
<evidence type="ECO:0000256" key="1">
    <source>
        <dbReference type="ARBA" id="ARBA00004123"/>
    </source>
</evidence>
<gene>
    <name evidence="9" type="ORF">TCNE_LOCUS2753</name>
</gene>
<feature type="domain" description="Protein kinase" evidence="8">
    <location>
        <begin position="129"/>
        <end position="242"/>
    </location>
</feature>
<dbReference type="InterPro" id="IPR050108">
    <property type="entry name" value="CDK"/>
</dbReference>
<feature type="region of interest" description="Disordered" evidence="7">
    <location>
        <begin position="63"/>
        <end position="92"/>
    </location>
</feature>
<evidence type="ECO:0000256" key="6">
    <source>
        <dbReference type="ARBA" id="ARBA00022840"/>
    </source>
</evidence>
<keyword evidence="6" id="KW-0067">ATP-binding</keyword>